<organism evidence="2 3">
    <name type="scientific">Cryptolaemus montrouzieri</name>
    <dbReference type="NCBI Taxonomy" id="559131"/>
    <lineage>
        <taxon>Eukaryota</taxon>
        <taxon>Metazoa</taxon>
        <taxon>Ecdysozoa</taxon>
        <taxon>Arthropoda</taxon>
        <taxon>Hexapoda</taxon>
        <taxon>Insecta</taxon>
        <taxon>Pterygota</taxon>
        <taxon>Neoptera</taxon>
        <taxon>Endopterygota</taxon>
        <taxon>Coleoptera</taxon>
        <taxon>Polyphaga</taxon>
        <taxon>Cucujiformia</taxon>
        <taxon>Coccinelloidea</taxon>
        <taxon>Coccinellidae</taxon>
        <taxon>Scymninae</taxon>
        <taxon>Scymnini</taxon>
        <taxon>Cryptolaemus</taxon>
    </lineage>
</organism>
<gene>
    <name evidence="2" type="ORF">HHI36_021381</name>
</gene>
<evidence type="ECO:0000313" key="3">
    <source>
        <dbReference type="Proteomes" id="UP001516400"/>
    </source>
</evidence>
<feature type="compositionally biased region" description="Basic and acidic residues" evidence="1">
    <location>
        <begin position="40"/>
        <end position="57"/>
    </location>
</feature>
<proteinExistence type="predicted"/>
<evidence type="ECO:0000313" key="2">
    <source>
        <dbReference type="EMBL" id="KAL3270863.1"/>
    </source>
</evidence>
<comment type="caution">
    <text evidence="2">The sequence shown here is derived from an EMBL/GenBank/DDBJ whole genome shotgun (WGS) entry which is preliminary data.</text>
</comment>
<feature type="region of interest" description="Disordered" evidence="1">
    <location>
        <begin position="36"/>
        <end position="57"/>
    </location>
</feature>
<reference evidence="2 3" key="1">
    <citation type="journal article" date="2021" name="BMC Biol.">
        <title>Horizontally acquired antibacterial genes associated with adaptive radiation of ladybird beetles.</title>
        <authorList>
            <person name="Li H.S."/>
            <person name="Tang X.F."/>
            <person name="Huang Y.H."/>
            <person name="Xu Z.Y."/>
            <person name="Chen M.L."/>
            <person name="Du X.Y."/>
            <person name="Qiu B.Y."/>
            <person name="Chen P.T."/>
            <person name="Zhang W."/>
            <person name="Slipinski A."/>
            <person name="Escalona H.E."/>
            <person name="Waterhouse R.M."/>
            <person name="Zwick A."/>
            <person name="Pang H."/>
        </authorList>
    </citation>
    <scope>NUCLEOTIDE SEQUENCE [LARGE SCALE GENOMIC DNA]</scope>
    <source>
        <strain evidence="2">SYSU2018</strain>
    </source>
</reference>
<protein>
    <submittedName>
        <fullName evidence="2">Uncharacterized protein</fullName>
    </submittedName>
</protein>
<dbReference type="Proteomes" id="UP001516400">
    <property type="component" value="Unassembled WGS sequence"/>
</dbReference>
<evidence type="ECO:0000256" key="1">
    <source>
        <dbReference type="SAM" id="MobiDB-lite"/>
    </source>
</evidence>
<sequence length="101" mass="11637">MANVIREREFCLEIAVSDKATNLNENTEAIRQVRGGNNENELKYHRDDARPPVENGKRNFENDDYIIYGTLNDTNLLEANMPRSEIVVTKINKRNSVKDIT</sequence>
<dbReference type="AlphaFoldDB" id="A0ABD2MWL8"/>
<name>A0ABD2MWL8_9CUCU</name>
<accession>A0ABD2MWL8</accession>
<keyword evidence="3" id="KW-1185">Reference proteome</keyword>
<dbReference type="EMBL" id="JABFTP020000042">
    <property type="protein sequence ID" value="KAL3270863.1"/>
    <property type="molecule type" value="Genomic_DNA"/>
</dbReference>